<feature type="compositionally biased region" description="Basic and acidic residues" evidence="1">
    <location>
        <begin position="57"/>
        <end position="70"/>
    </location>
</feature>
<feature type="region of interest" description="Disordered" evidence="1">
    <location>
        <begin position="1"/>
        <end position="94"/>
    </location>
</feature>
<accession>A0ABV4ZUN0</accession>
<evidence type="ECO:0000256" key="1">
    <source>
        <dbReference type="SAM" id="MobiDB-lite"/>
    </source>
</evidence>
<evidence type="ECO:0000259" key="2">
    <source>
        <dbReference type="Pfam" id="PF25302"/>
    </source>
</evidence>
<protein>
    <submittedName>
        <fullName evidence="3">Discoidin domain-containing protein</fullName>
    </submittedName>
</protein>
<dbReference type="Proteomes" id="UP001577267">
    <property type="component" value="Unassembled WGS sequence"/>
</dbReference>
<feature type="compositionally biased region" description="Pro residues" evidence="1">
    <location>
        <begin position="1"/>
        <end position="30"/>
    </location>
</feature>
<dbReference type="InterPro" id="IPR057561">
    <property type="entry name" value="NADase_transloc"/>
</dbReference>
<dbReference type="InterPro" id="IPR008979">
    <property type="entry name" value="Galactose-bd-like_sf"/>
</dbReference>
<sequence>PWPAPPVSPAPPAPTANTPPPGGPTPPPATAGPRRPGAGAPSWAREQAEPGPAAPRRPGEHAERPADRGADAPVPAADPAPRPDPAPPRSCPGCAARNEPGRRLCARCGTLLAGAPPENAPPPLPWWRRLFRRAPREPLAAGTRPAARRRLRLRPLLPVLVVLLALLAWFGRDHIAGLFDSARDRTGEPEALHPVAVRASSEAPDHPAAHAFDGFSNRYWSPAATGSGAGEYLEVDFGDPVRLTHVLITPGVSVNQDEFLTQARPETMTLTLTGTDGTTREQTVSLRDEPGGQSFELGGTDVTSVRLTTDTAHGARDDTRLAIAEVELFGRR</sequence>
<dbReference type="EMBL" id="JBHGBT010000057">
    <property type="protein sequence ID" value="MFB4197835.1"/>
    <property type="molecule type" value="Genomic_DNA"/>
</dbReference>
<dbReference type="SUPFAM" id="SSF49785">
    <property type="entry name" value="Galactose-binding domain-like"/>
    <property type="match status" value="1"/>
</dbReference>
<feature type="non-terminal residue" evidence="3">
    <location>
        <position position="1"/>
    </location>
</feature>
<evidence type="ECO:0000313" key="4">
    <source>
        <dbReference type="Proteomes" id="UP001577267"/>
    </source>
</evidence>
<gene>
    <name evidence="3" type="ORF">ACE11A_26210</name>
</gene>
<dbReference type="NCBIfam" id="NF047619">
    <property type="entry name" value="NADase_discoid"/>
    <property type="match status" value="1"/>
</dbReference>
<evidence type="ECO:0000313" key="3">
    <source>
        <dbReference type="EMBL" id="MFB4197835.1"/>
    </source>
</evidence>
<organism evidence="3 4">
    <name type="scientific">Streptomyces carpaticus</name>
    <dbReference type="NCBI Taxonomy" id="285558"/>
    <lineage>
        <taxon>Bacteria</taxon>
        <taxon>Bacillati</taxon>
        <taxon>Actinomycetota</taxon>
        <taxon>Actinomycetes</taxon>
        <taxon>Kitasatosporales</taxon>
        <taxon>Streptomycetaceae</taxon>
        <taxon>Streptomyces</taxon>
    </lineage>
</organism>
<keyword evidence="4" id="KW-1185">Reference proteome</keyword>
<feature type="compositionally biased region" description="Low complexity" evidence="1">
    <location>
        <begin position="31"/>
        <end position="56"/>
    </location>
</feature>
<feature type="compositionally biased region" description="Pro residues" evidence="1">
    <location>
        <begin position="76"/>
        <end position="90"/>
    </location>
</feature>
<comment type="caution">
    <text evidence="3">The sequence shown here is derived from an EMBL/GenBank/DDBJ whole genome shotgun (WGS) entry which is preliminary data.</text>
</comment>
<proteinExistence type="predicted"/>
<dbReference type="Gene3D" id="2.60.120.260">
    <property type="entry name" value="Galactose-binding domain-like"/>
    <property type="match status" value="1"/>
</dbReference>
<dbReference type="RefSeq" id="WP_375066480.1">
    <property type="nucleotide sequence ID" value="NZ_JBHGBT010000057.1"/>
</dbReference>
<name>A0ABV4ZUN0_9ACTN</name>
<feature type="domain" description="NAD glycohydrolase translocation F5/8 type C" evidence="2">
    <location>
        <begin position="202"/>
        <end position="327"/>
    </location>
</feature>
<dbReference type="Pfam" id="PF25302">
    <property type="entry name" value="NADase_transloc"/>
    <property type="match status" value="1"/>
</dbReference>
<reference evidence="3 4" key="1">
    <citation type="submission" date="2024-09" db="EMBL/GenBank/DDBJ databases">
        <title>Draft genome sequence of multifaceted antimicrobials producing Streptomyces sp. strain FH1.</title>
        <authorList>
            <person name="Hassan F."/>
            <person name="Ali H."/>
            <person name="Hassan N."/>
            <person name="Nawaz A."/>
        </authorList>
    </citation>
    <scope>NUCLEOTIDE SEQUENCE [LARGE SCALE GENOMIC DNA]</scope>
    <source>
        <strain evidence="3 4">FH1</strain>
    </source>
</reference>